<dbReference type="AlphaFoldDB" id="A0A3L7AA01"/>
<keyword evidence="2" id="KW-1185">Reference proteome</keyword>
<evidence type="ECO:0000313" key="1">
    <source>
        <dbReference type="EMBL" id="RLP76461.1"/>
    </source>
</evidence>
<protein>
    <submittedName>
        <fullName evidence="1">Uncharacterized protein</fullName>
    </submittedName>
</protein>
<dbReference type="Proteomes" id="UP000272503">
    <property type="component" value="Unassembled WGS sequence"/>
</dbReference>
<organism evidence="1 2">
    <name type="scientific">Mycetocola tolaasinivorans</name>
    <dbReference type="NCBI Taxonomy" id="76635"/>
    <lineage>
        <taxon>Bacteria</taxon>
        <taxon>Bacillati</taxon>
        <taxon>Actinomycetota</taxon>
        <taxon>Actinomycetes</taxon>
        <taxon>Micrococcales</taxon>
        <taxon>Microbacteriaceae</taxon>
        <taxon>Mycetocola</taxon>
    </lineage>
</organism>
<name>A0A3L7AA01_9MICO</name>
<dbReference type="EMBL" id="RCUX01000004">
    <property type="protein sequence ID" value="RLP76461.1"/>
    <property type="molecule type" value="Genomic_DNA"/>
</dbReference>
<reference evidence="1 2" key="1">
    <citation type="submission" date="2018-10" db="EMBL/GenBank/DDBJ databases">
        <authorList>
            <person name="Li J."/>
        </authorList>
    </citation>
    <scope>NUCLEOTIDE SEQUENCE [LARGE SCALE GENOMIC DNA]</scope>
    <source>
        <strain evidence="1 2">IF 016277</strain>
    </source>
</reference>
<sequence>MWAHILTSQLDVTAAVFWRCVREGKLPDRGGPSPVLVKKAVPLHLVIALREFGVDENDILERDAVGAAALLAAKYRELHNE</sequence>
<gene>
    <name evidence="1" type="ORF">D9V32_06265</name>
</gene>
<proteinExistence type="predicted"/>
<accession>A0A3L7AA01</accession>
<evidence type="ECO:0000313" key="2">
    <source>
        <dbReference type="Proteomes" id="UP000272503"/>
    </source>
</evidence>
<comment type="caution">
    <text evidence="1">The sequence shown here is derived from an EMBL/GenBank/DDBJ whole genome shotgun (WGS) entry which is preliminary data.</text>
</comment>